<reference evidence="1" key="1">
    <citation type="journal article" date="2014" name="PLoS ONE">
        <title>Transcriptome-Based Identification of ABC Transporters in the Western Tarnished Plant Bug Lygus hesperus.</title>
        <authorList>
            <person name="Hull J.J."/>
            <person name="Chaney K."/>
            <person name="Geib S.M."/>
            <person name="Fabrick J.A."/>
            <person name="Brent C.S."/>
            <person name="Walsh D."/>
            <person name="Lavine L.C."/>
        </authorList>
    </citation>
    <scope>NUCLEOTIDE SEQUENCE</scope>
</reference>
<name>A0A0A9XIH3_LYGHE</name>
<protein>
    <submittedName>
        <fullName evidence="1">Putative helicase R8</fullName>
    </submittedName>
</protein>
<reference evidence="1" key="2">
    <citation type="submission" date="2014-07" db="EMBL/GenBank/DDBJ databases">
        <authorList>
            <person name="Hull J."/>
        </authorList>
    </citation>
    <scope>NUCLEOTIDE SEQUENCE</scope>
</reference>
<dbReference type="EMBL" id="GBHO01023820">
    <property type="protein sequence ID" value="JAG19784.1"/>
    <property type="molecule type" value="Transcribed_RNA"/>
</dbReference>
<dbReference type="GO" id="GO:0004386">
    <property type="term" value="F:helicase activity"/>
    <property type="evidence" value="ECO:0007669"/>
    <property type="project" value="UniProtKB-KW"/>
</dbReference>
<proteinExistence type="predicted"/>
<keyword evidence="1" id="KW-0067">ATP-binding</keyword>
<evidence type="ECO:0000313" key="1">
    <source>
        <dbReference type="EMBL" id="JAG19784.1"/>
    </source>
</evidence>
<organism evidence="1">
    <name type="scientific">Lygus hesperus</name>
    <name type="common">Western plant bug</name>
    <dbReference type="NCBI Taxonomy" id="30085"/>
    <lineage>
        <taxon>Eukaryota</taxon>
        <taxon>Metazoa</taxon>
        <taxon>Ecdysozoa</taxon>
        <taxon>Arthropoda</taxon>
        <taxon>Hexapoda</taxon>
        <taxon>Insecta</taxon>
        <taxon>Pterygota</taxon>
        <taxon>Neoptera</taxon>
        <taxon>Paraneoptera</taxon>
        <taxon>Hemiptera</taxon>
        <taxon>Heteroptera</taxon>
        <taxon>Panheteroptera</taxon>
        <taxon>Cimicomorpha</taxon>
        <taxon>Miridae</taxon>
        <taxon>Mirini</taxon>
        <taxon>Lygus</taxon>
    </lineage>
</organism>
<feature type="non-terminal residue" evidence="1">
    <location>
        <position position="1"/>
    </location>
</feature>
<gene>
    <name evidence="1" type="primary">MIMI_R8_1</name>
    <name evidence="1" type="ORF">CM83_82657</name>
</gene>
<accession>A0A0A9XIH3</accession>
<keyword evidence="1" id="KW-0378">Hydrolase</keyword>
<keyword evidence="1" id="KW-0347">Helicase</keyword>
<keyword evidence="1" id="KW-0547">Nucleotide-binding</keyword>
<sequence length="114" mass="13434">ESTNLKQEWFKGVSQHNRFITVINRLLTGHGNNRYFRYLMKIDLSPVCDCRRGVAVLDHTLNDCPNLTSAREELFRKYQTDNIQQLLKTAISPETQMEILEDIYKYIVDNKIEI</sequence>
<dbReference type="AlphaFoldDB" id="A0A0A9XIH3"/>